<dbReference type="GO" id="GO:2001240">
    <property type="term" value="P:negative regulation of extrinsic apoptotic signaling pathway in absence of ligand"/>
    <property type="evidence" value="ECO:0007669"/>
    <property type="project" value="TreeGrafter"/>
</dbReference>
<feature type="region of interest" description="Disordered" evidence="16">
    <location>
        <begin position="1"/>
        <end position="91"/>
    </location>
</feature>
<evidence type="ECO:0000313" key="18">
    <source>
        <dbReference type="Proteomes" id="UP000472260"/>
    </source>
</evidence>
<keyword evidence="7 15" id="KW-0904">Protein phosphatase</keyword>
<dbReference type="AlphaFoldDB" id="A0A671Q8K2"/>
<feature type="region of interest" description="Disordered" evidence="16">
    <location>
        <begin position="237"/>
        <end position="319"/>
    </location>
</feature>
<dbReference type="GO" id="GO:0045739">
    <property type="term" value="P:positive regulation of DNA repair"/>
    <property type="evidence" value="ECO:0007669"/>
    <property type="project" value="TreeGrafter"/>
</dbReference>
<feature type="active site" description="Proton donor" evidence="13">
    <location>
        <position position="329"/>
    </location>
</feature>
<dbReference type="NCBIfam" id="TIGR01658">
    <property type="entry name" value="EYA-cons_domain"/>
    <property type="match status" value="1"/>
</dbReference>
<keyword evidence="6 14" id="KW-0460">Magnesium</keyword>
<feature type="compositionally biased region" description="Basic and acidic residues" evidence="16">
    <location>
        <begin position="287"/>
        <end position="302"/>
    </location>
</feature>
<keyword evidence="9" id="KW-0010">Activator</keyword>
<keyword evidence="11" id="KW-0539">Nucleus</keyword>
<evidence type="ECO:0000256" key="1">
    <source>
        <dbReference type="ARBA" id="ARBA00004123"/>
    </source>
</evidence>
<dbReference type="SFLD" id="SFLDG01129">
    <property type="entry name" value="C1.5:_HAD__Beta-PGM__Phosphata"/>
    <property type="match status" value="1"/>
</dbReference>
<dbReference type="PANTHER" id="PTHR10190">
    <property type="entry name" value="EYES ABSENT"/>
    <property type="match status" value="1"/>
</dbReference>
<keyword evidence="8 15" id="KW-0805">Transcription regulation</keyword>
<organism evidence="17 18">
    <name type="scientific">Sinocyclocheilus anshuiensis</name>
    <dbReference type="NCBI Taxonomy" id="1608454"/>
    <lineage>
        <taxon>Eukaryota</taxon>
        <taxon>Metazoa</taxon>
        <taxon>Chordata</taxon>
        <taxon>Craniata</taxon>
        <taxon>Vertebrata</taxon>
        <taxon>Euteleostomi</taxon>
        <taxon>Actinopterygii</taxon>
        <taxon>Neopterygii</taxon>
        <taxon>Teleostei</taxon>
        <taxon>Ostariophysi</taxon>
        <taxon>Cypriniformes</taxon>
        <taxon>Cyprinidae</taxon>
        <taxon>Cyprininae</taxon>
        <taxon>Sinocyclocheilus</taxon>
    </lineage>
</organism>
<dbReference type="Gene3D" id="3.40.50.12350">
    <property type="match status" value="1"/>
</dbReference>
<feature type="compositionally biased region" description="Polar residues" evidence="16">
    <location>
        <begin position="11"/>
        <end position="53"/>
    </location>
</feature>
<evidence type="ECO:0000256" key="13">
    <source>
        <dbReference type="PIRSR" id="PIRSR628472-1"/>
    </source>
</evidence>
<evidence type="ECO:0000256" key="11">
    <source>
        <dbReference type="ARBA" id="ARBA00023242"/>
    </source>
</evidence>
<keyword evidence="3" id="KW-0217">Developmental protein</keyword>
<comment type="subcellular location">
    <subcellularLocation>
        <location evidence="1">Nucleus</location>
    </subcellularLocation>
</comment>
<comment type="cofactor">
    <cofactor evidence="14 15">
        <name>Mg(2+)</name>
        <dbReference type="ChEBI" id="CHEBI:18420"/>
    </cofactor>
    <text evidence="14 15">Binds 1 Mg(2+) ion per subunit.</text>
</comment>
<comment type="catalytic activity">
    <reaction evidence="12 15">
        <text>O-phospho-L-tyrosyl-[protein] + H2O = L-tyrosyl-[protein] + phosphate</text>
        <dbReference type="Rhea" id="RHEA:10684"/>
        <dbReference type="Rhea" id="RHEA-COMP:10136"/>
        <dbReference type="Rhea" id="RHEA-COMP:20101"/>
        <dbReference type="ChEBI" id="CHEBI:15377"/>
        <dbReference type="ChEBI" id="CHEBI:43474"/>
        <dbReference type="ChEBI" id="CHEBI:46858"/>
        <dbReference type="ChEBI" id="CHEBI:61978"/>
        <dbReference type="EC" id="3.1.3.48"/>
    </reaction>
</comment>
<evidence type="ECO:0000256" key="9">
    <source>
        <dbReference type="ARBA" id="ARBA00023159"/>
    </source>
</evidence>
<feature type="binding site" evidence="14">
    <location>
        <position position="544"/>
    </location>
    <ligand>
        <name>Mg(2+)</name>
        <dbReference type="ChEBI" id="CHEBI:18420"/>
    </ligand>
</feature>
<feature type="active site" description="Nucleophile" evidence="13">
    <location>
        <position position="327"/>
    </location>
</feature>
<dbReference type="SFLD" id="SFLDS00003">
    <property type="entry name" value="Haloacid_Dehalogenase"/>
    <property type="match status" value="1"/>
</dbReference>
<keyword evidence="18" id="KW-1185">Reference proteome</keyword>
<dbReference type="GO" id="GO:0005634">
    <property type="term" value="C:nucleus"/>
    <property type="evidence" value="ECO:0007669"/>
    <property type="project" value="UniProtKB-SubCell"/>
</dbReference>
<evidence type="ECO:0000256" key="4">
    <source>
        <dbReference type="ARBA" id="ARBA00022723"/>
    </source>
</evidence>
<evidence type="ECO:0000256" key="14">
    <source>
        <dbReference type="PIRSR" id="PIRSR628472-2"/>
    </source>
</evidence>
<keyword evidence="4 14" id="KW-0479">Metal-binding</keyword>
<evidence type="ECO:0000256" key="2">
    <source>
        <dbReference type="ARBA" id="ARBA00010501"/>
    </source>
</evidence>
<evidence type="ECO:0000256" key="7">
    <source>
        <dbReference type="ARBA" id="ARBA00022912"/>
    </source>
</evidence>
<evidence type="ECO:0000256" key="5">
    <source>
        <dbReference type="ARBA" id="ARBA00022801"/>
    </source>
</evidence>
<reference evidence="17" key="1">
    <citation type="submission" date="2025-08" db="UniProtKB">
        <authorList>
            <consortium name="Ensembl"/>
        </authorList>
    </citation>
    <scope>IDENTIFICATION</scope>
</reference>
<dbReference type="GO" id="GO:0046872">
    <property type="term" value="F:metal ion binding"/>
    <property type="evidence" value="ECO:0007669"/>
    <property type="project" value="UniProtKB-KW"/>
</dbReference>
<proteinExistence type="inferred from homology"/>
<dbReference type="InterPro" id="IPR038102">
    <property type="entry name" value="EYA_dom_sf"/>
</dbReference>
<dbReference type="InterPro" id="IPR006545">
    <property type="entry name" value="EYA_dom"/>
</dbReference>
<comment type="similarity">
    <text evidence="2 15">Belongs to the HAD-like hydrolase superfamily. EYA family.</text>
</comment>
<dbReference type="GO" id="GO:0004725">
    <property type="term" value="F:protein tyrosine phosphatase activity"/>
    <property type="evidence" value="ECO:0007669"/>
    <property type="project" value="UniProtKB-EC"/>
</dbReference>
<keyword evidence="10" id="KW-0804">Transcription</keyword>
<sequence length="580" mass="63378">MEMQDLASPHSRVSGSSESPNGPNIDNSHINNNSMTPNGTEVKTEPMSSSEIATSVADGSLDSFSGSGIGTSGFSPRQTHQFSPQIYPSNRPYPHILPTPSAQNMAAYGQTQYTTGMQQSAAYGTYPQPGQPYGIPAYGPLWAGIKTEGGLTQAQSPGQSGFLSYSSSFSTPQTGQAPYSYQMQGGSFTTTSGLYAGSNSLTNSTGFNSTQQDYPSYPAFGQSQYAQYYNSSPYTSPYMTSNNTSPTTPSTTATYTLQEPPSGVTSQPLSEQPAEYSTIQSPSTPIKDSDSDRLRRASDGKSRGRGRRNNNPSPPPDSDLERVFIWDLDETIIVFHSLLTGSYANRFGRVSDMIFNLADTHFFFNDLEECDQVHIDDVSSDDNGQDLSTYNFSTDGFHAAATSANLCLATGVRGGVDWMRKLAFRYRRVKEIYTTYKNNVGGLLGPAKREAWLQLRAEIEALTDSWLTLALKALTLIHSRSNCVNILVTTTQLIPALAKVLLYGLGVVFPIENIYSATKIGKESCFERVIQRFGRKVVYVVVGDGVEEETGSKKHNMPFWRISSHSDLMALHHALDLEYL</sequence>
<reference evidence="17" key="2">
    <citation type="submission" date="2025-09" db="UniProtKB">
        <authorList>
            <consortium name="Ensembl"/>
        </authorList>
    </citation>
    <scope>IDENTIFICATION</scope>
</reference>
<dbReference type="EC" id="3.1.3.48" evidence="15"/>
<feature type="compositionally biased region" description="Polar residues" evidence="16">
    <location>
        <begin position="257"/>
        <end position="286"/>
    </location>
</feature>
<name>A0A671Q8K2_9TELE</name>
<gene>
    <name evidence="17" type="primary">LOC107667589</name>
</gene>
<evidence type="ECO:0000256" key="12">
    <source>
        <dbReference type="ARBA" id="ARBA00051722"/>
    </source>
</evidence>
<dbReference type="Proteomes" id="UP000472260">
    <property type="component" value="Unassembled WGS sequence"/>
</dbReference>
<dbReference type="Pfam" id="PF00702">
    <property type="entry name" value="Hydrolase"/>
    <property type="match status" value="1"/>
</dbReference>
<dbReference type="CDD" id="cd02601">
    <property type="entry name" value="HAD_Eya"/>
    <property type="match status" value="1"/>
</dbReference>
<keyword evidence="5 15" id="KW-0378">Hydrolase</keyword>
<dbReference type="InterPro" id="IPR042577">
    <property type="entry name" value="EYA_dom_metazoan"/>
</dbReference>
<dbReference type="FunFam" id="3.40.50.12350:FF:000001">
    <property type="entry name" value="Eyes absent homolog"/>
    <property type="match status" value="1"/>
</dbReference>
<evidence type="ECO:0000256" key="15">
    <source>
        <dbReference type="RuleBase" id="RU362036"/>
    </source>
</evidence>
<protein>
    <recommendedName>
        <fullName evidence="15">Eyes absent homolog</fullName>
        <ecNumber evidence="15">3.1.3.48</ecNumber>
    </recommendedName>
</protein>
<evidence type="ECO:0000313" key="17">
    <source>
        <dbReference type="Ensembl" id="ENSSANP00000067981.1"/>
    </source>
</evidence>
<feature type="binding site" evidence="14">
    <location>
        <position position="329"/>
    </location>
    <ligand>
        <name>Mg(2+)</name>
        <dbReference type="ChEBI" id="CHEBI:18420"/>
    </ligand>
</feature>
<dbReference type="PANTHER" id="PTHR10190:SF11">
    <property type="entry name" value="EYES ABSENT HOMOLOG 1"/>
    <property type="match status" value="1"/>
</dbReference>
<dbReference type="Ensembl" id="ENSSANT00000072253.1">
    <property type="protein sequence ID" value="ENSSANP00000067981.1"/>
    <property type="gene ID" value="ENSSANG00000032778.1"/>
</dbReference>
<evidence type="ECO:0000256" key="8">
    <source>
        <dbReference type="ARBA" id="ARBA00023015"/>
    </source>
</evidence>
<feature type="compositionally biased region" description="Polar residues" evidence="16">
    <location>
        <begin position="76"/>
        <end position="88"/>
    </location>
</feature>
<feature type="compositionally biased region" description="Low complexity" evidence="16">
    <location>
        <begin position="237"/>
        <end position="256"/>
    </location>
</feature>
<dbReference type="GO" id="GO:0030154">
    <property type="term" value="P:cell differentiation"/>
    <property type="evidence" value="ECO:0007669"/>
    <property type="project" value="TreeGrafter"/>
</dbReference>
<evidence type="ECO:0000256" key="3">
    <source>
        <dbReference type="ARBA" id="ARBA00022473"/>
    </source>
</evidence>
<dbReference type="InterPro" id="IPR028472">
    <property type="entry name" value="EYA"/>
</dbReference>
<accession>A0A671Q8K2</accession>
<evidence type="ECO:0000256" key="10">
    <source>
        <dbReference type="ARBA" id="ARBA00023163"/>
    </source>
</evidence>
<feature type="binding site" evidence="14">
    <location>
        <position position="327"/>
    </location>
    <ligand>
        <name>Mg(2+)</name>
        <dbReference type="ChEBI" id="CHEBI:18420"/>
    </ligand>
</feature>
<evidence type="ECO:0000256" key="16">
    <source>
        <dbReference type="SAM" id="MobiDB-lite"/>
    </source>
</evidence>
<evidence type="ECO:0000256" key="6">
    <source>
        <dbReference type="ARBA" id="ARBA00022842"/>
    </source>
</evidence>